<dbReference type="Proteomes" id="UP000887540">
    <property type="component" value="Unplaced"/>
</dbReference>
<evidence type="ECO:0000313" key="2">
    <source>
        <dbReference type="WBParaSite" id="ACRNAN_scaffold3568.g27024.t1"/>
    </source>
</evidence>
<organism evidence="1 2">
    <name type="scientific">Acrobeloides nanus</name>
    <dbReference type="NCBI Taxonomy" id="290746"/>
    <lineage>
        <taxon>Eukaryota</taxon>
        <taxon>Metazoa</taxon>
        <taxon>Ecdysozoa</taxon>
        <taxon>Nematoda</taxon>
        <taxon>Chromadorea</taxon>
        <taxon>Rhabditida</taxon>
        <taxon>Tylenchina</taxon>
        <taxon>Cephalobomorpha</taxon>
        <taxon>Cephaloboidea</taxon>
        <taxon>Cephalobidae</taxon>
        <taxon>Acrobeloides</taxon>
    </lineage>
</organism>
<protein>
    <submittedName>
        <fullName evidence="2">Uncharacterized protein</fullName>
    </submittedName>
</protein>
<evidence type="ECO:0000313" key="1">
    <source>
        <dbReference type="Proteomes" id="UP000887540"/>
    </source>
</evidence>
<dbReference type="AlphaFoldDB" id="A0A914DRJ7"/>
<sequence length="91" mass="9948">MDGRVKIARKTWKGGWILMEGGLLLIDGRTCTVDGLGLTGSGGRIWQDKLGLTDGQTGNSQMDRQTDGRTDLDDRIALGGRTWADELDERV</sequence>
<proteinExistence type="predicted"/>
<accession>A0A914DRJ7</accession>
<dbReference type="WBParaSite" id="ACRNAN_scaffold3568.g27024.t1">
    <property type="protein sequence ID" value="ACRNAN_scaffold3568.g27024.t1"/>
    <property type="gene ID" value="ACRNAN_scaffold3568.g27024"/>
</dbReference>
<keyword evidence="1" id="KW-1185">Reference proteome</keyword>
<reference evidence="2" key="1">
    <citation type="submission" date="2022-11" db="UniProtKB">
        <authorList>
            <consortium name="WormBaseParasite"/>
        </authorList>
    </citation>
    <scope>IDENTIFICATION</scope>
</reference>
<name>A0A914DRJ7_9BILA</name>